<dbReference type="AlphaFoldDB" id="A0A9D4GIY2"/>
<dbReference type="Proteomes" id="UP000828390">
    <property type="component" value="Unassembled WGS sequence"/>
</dbReference>
<evidence type="ECO:0000313" key="3">
    <source>
        <dbReference type="Proteomes" id="UP000828390"/>
    </source>
</evidence>
<proteinExistence type="predicted"/>
<keyword evidence="3" id="KW-1185">Reference proteome</keyword>
<evidence type="ECO:0000256" key="1">
    <source>
        <dbReference type="SAM" id="MobiDB-lite"/>
    </source>
</evidence>
<reference evidence="2" key="2">
    <citation type="submission" date="2020-11" db="EMBL/GenBank/DDBJ databases">
        <authorList>
            <person name="McCartney M.A."/>
            <person name="Auch B."/>
            <person name="Kono T."/>
            <person name="Mallez S."/>
            <person name="Becker A."/>
            <person name="Gohl D.M."/>
            <person name="Silverstein K.A.T."/>
            <person name="Koren S."/>
            <person name="Bechman K.B."/>
            <person name="Herman A."/>
            <person name="Abrahante J.E."/>
            <person name="Garbe J."/>
        </authorList>
    </citation>
    <scope>NUCLEOTIDE SEQUENCE</scope>
    <source>
        <strain evidence="2">Duluth1</strain>
        <tissue evidence="2">Whole animal</tissue>
    </source>
</reference>
<reference evidence="2" key="1">
    <citation type="journal article" date="2019" name="bioRxiv">
        <title>The Genome of the Zebra Mussel, Dreissena polymorpha: A Resource for Invasive Species Research.</title>
        <authorList>
            <person name="McCartney M.A."/>
            <person name="Auch B."/>
            <person name="Kono T."/>
            <person name="Mallez S."/>
            <person name="Zhang Y."/>
            <person name="Obille A."/>
            <person name="Becker A."/>
            <person name="Abrahante J.E."/>
            <person name="Garbe J."/>
            <person name="Badalamenti J.P."/>
            <person name="Herman A."/>
            <person name="Mangelson H."/>
            <person name="Liachko I."/>
            <person name="Sullivan S."/>
            <person name="Sone E.D."/>
            <person name="Koren S."/>
            <person name="Silverstein K.A.T."/>
            <person name="Beckman K.B."/>
            <person name="Gohl D.M."/>
        </authorList>
    </citation>
    <scope>NUCLEOTIDE SEQUENCE</scope>
    <source>
        <strain evidence="2">Duluth1</strain>
        <tissue evidence="2">Whole animal</tissue>
    </source>
</reference>
<sequence length="52" mass="5603">MCKQGAGSRGHTVMPYNANSIVVHNSGLGHPAPSYNSDSVARRRSPRALQLR</sequence>
<protein>
    <submittedName>
        <fullName evidence="2">Uncharacterized protein</fullName>
    </submittedName>
</protein>
<organism evidence="2 3">
    <name type="scientific">Dreissena polymorpha</name>
    <name type="common">Zebra mussel</name>
    <name type="synonym">Mytilus polymorpha</name>
    <dbReference type="NCBI Taxonomy" id="45954"/>
    <lineage>
        <taxon>Eukaryota</taxon>
        <taxon>Metazoa</taxon>
        <taxon>Spiralia</taxon>
        <taxon>Lophotrochozoa</taxon>
        <taxon>Mollusca</taxon>
        <taxon>Bivalvia</taxon>
        <taxon>Autobranchia</taxon>
        <taxon>Heteroconchia</taxon>
        <taxon>Euheterodonta</taxon>
        <taxon>Imparidentia</taxon>
        <taxon>Neoheterodontei</taxon>
        <taxon>Myida</taxon>
        <taxon>Dreissenoidea</taxon>
        <taxon>Dreissenidae</taxon>
        <taxon>Dreissena</taxon>
    </lineage>
</organism>
<accession>A0A9D4GIY2</accession>
<name>A0A9D4GIY2_DREPO</name>
<evidence type="ECO:0000313" key="2">
    <source>
        <dbReference type="EMBL" id="KAH3816269.1"/>
    </source>
</evidence>
<dbReference type="EMBL" id="JAIWYP010000005">
    <property type="protein sequence ID" value="KAH3816269.1"/>
    <property type="molecule type" value="Genomic_DNA"/>
</dbReference>
<gene>
    <name evidence="2" type="ORF">DPMN_117782</name>
</gene>
<feature type="region of interest" description="Disordered" evidence="1">
    <location>
        <begin position="23"/>
        <end position="52"/>
    </location>
</feature>
<comment type="caution">
    <text evidence="2">The sequence shown here is derived from an EMBL/GenBank/DDBJ whole genome shotgun (WGS) entry which is preliminary data.</text>
</comment>